<name>A0A067PG45_9AGAM</name>
<sequence>MAPIVENVELWRRDPVKCIKELMGNPAFRDVISLVPERVFADKEGKNQRIDEMWMADWWWGIQEILPEGAVVAPVILASDKTKLSQFWGDKAAWPMYLSIRNISKETRRQALLRANILVGYIPVTKLDNFTPSTHSLAGYRLFHHCMGLMLKSLAEAGPNGVEMTCADGWCLVACCNENQCPRCVCQPDEKGEPVVSMLRDVAATLQALSDHKNGIENECFESEGLRAVHKPFWADLPHCDIFSCFMPDLLHQLHKGIFKDHLIQWCRSVMGDAEGISHVKYSTGTEHKEMEKVLLGIVAGAVSPRVLAVARSLLDFIYFAQYRSHTSETLAALEEALDTFHANKDMLVELEIQKNFNFLKMALLIHYIQAIKSQGSADGFNTELPECLHIDFAKEAYRVSNKRDYTEQMTRWLQRQEAIETRTAYIAWVRGSRRAVEVDEDSDDDDAEAEELREAAEKIMAHTEPP</sequence>
<proteinExistence type="predicted"/>
<dbReference type="OrthoDB" id="2418900at2759"/>
<keyword evidence="2" id="KW-1185">Reference proteome</keyword>
<reference evidence="2" key="1">
    <citation type="journal article" date="2014" name="Proc. Natl. Acad. Sci. U.S.A.">
        <title>Extensive sampling of basidiomycete genomes demonstrates inadequacy of the white-rot/brown-rot paradigm for wood decay fungi.</title>
        <authorList>
            <person name="Riley R."/>
            <person name="Salamov A.A."/>
            <person name="Brown D.W."/>
            <person name="Nagy L.G."/>
            <person name="Floudas D."/>
            <person name="Held B.W."/>
            <person name="Levasseur A."/>
            <person name="Lombard V."/>
            <person name="Morin E."/>
            <person name="Otillar R."/>
            <person name="Lindquist E.A."/>
            <person name="Sun H."/>
            <person name="LaButti K.M."/>
            <person name="Schmutz J."/>
            <person name="Jabbour D."/>
            <person name="Luo H."/>
            <person name="Baker S.E."/>
            <person name="Pisabarro A.G."/>
            <person name="Walton J.D."/>
            <person name="Blanchette R.A."/>
            <person name="Henrissat B."/>
            <person name="Martin F."/>
            <person name="Cullen D."/>
            <person name="Hibbett D.S."/>
            <person name="Grigoriev I.V."/>
        </authorList>
    </citation>
    <scope>NUCLEOTIDE SEQUENCE [LARGE SCALE GENOMIC DNA]</scope>
    <source>
        <strain evidence="2">MUCL 33604</strain>
    </source>
</reference>
<evidence type="ECO:0000313" key="1">
    <source>
        <dbReference type="EMBL" id="KDQ53784.1"/>
    </source>
</evidence>
<protein>
    <recommendedName>
        <fullName evidence="3">CxC2-like cysteine cluster KDZ transposase-associated domain-containing protein</fullName>
    </recommendedName>
</protein>
<dbReference type="AlphaFoldDB" id="A0A067PG45"/>
<organism evidence="1 2">
    <name type="scientific">Jaapia argillacea MUCL 33604</name>
    <dbReference type="NCBI Taxonomy" id="933084"/>
    <lineage>
        <taxon>Eukaryota</taxon>
        <taxon>Fungi</taxon>
        <taxon>Dikarya</taxon>
        <taxon>Basidiomycota</taxon>
        <taxon>Agaricomycotina</taxon>
        <taxon>Agaricomycetes</taxon>
        <taxon>Agaricomycetidae</taxon>
        <taxon>Jaapiales</taxon>
        <taxon>Jaapiaceae</taxon>
        <taxon>Jaapia</taxon>
    </lineage>
</organism>
<dbReference type="Pfam" id="PF18759">
    <property type="entry name" value="Plavaka"/>
    <property type="match status" value="2"/>
</dbReference>
<gene>
    <name evidence="1" type="ORF">JAAARDRAFT_197225</name>
</gene>
<dbReference type="Proteomes" id="UP000027265">
    <property type="component" value="Unassembled WGS sequence"/>
</dbReference>
<dbReference type="InterPro" id="IPR041078">
    <property type="entry name" value="Plavaka"/>
</dbReference>
<evidence type="ECO:0000313" key="2">
    <source>
        <dbReference type="Proteomes" id="UP000027265"/>
    </source>
</evidence>
<evidence type="ECO:0008006" key="3">
    <source>
        <dbReference type="Google" id="ProtNLM"/>
    </source>
</evidence>
<dbReference type="InParanoid" id="A0A067PG45"/>
<dbReference type="HOGENOM" id="CLU_006344_4_0_1"/>
<accession>A0A067PG45</accession>
<dbReference type="EMBL" id="KL197732">
    <property type="protein sequence ID" value="KDQ53784.1"/>
    <property type="molecule type" value="Genomic_DNA"/>
</dbReference>